<reference evidence="8" key="1">
    <citation type="submission" date="2016-11" db="EMBL/GenBank/DDBJ databases">
        <authorList>
            <person name="Varghese N."/>
            <person name="Submissions S."/>
        </authorList>
    </citation>
    <scope>NUCLEOTIDE SEQUENCE [LARGE SCALE GENOMIC DNA]</scope>
    <source>
        <strain evidence="8">DSM 27370</strain>
    </source>
</reference>
<feature type="transmembrane region" description="Helical" evidence="5">
    <location>
        <begin position="59"/>
        <end position="78"/>
    </location>
</feature>
<dbReference type="EMBL" id="FQUC01000001">
    <property type="protein sequence ID" value="SHE53210.1"/>
    <property type="molecule type" value="Genomic_DNA"/>
</dbReference>
<dbReference type="PANTHER" id="PTHR21016:SF25">
    <property type="entry name" value="TM2 DOMAIN-CONTAINING PROTEIN DDB_G0277895-RELATED"/>
    <property type="match status" value="1"/>
</dbReference>
<organism evidence="7 8">
    <name type="scientific">Dysgonomonas macrotermitis</name>
    <dbReference type="NCBI Taxonomy" id="1346286"/>
    <lineage>
        <taxon>Bacteria</taxon>
        <taxon>Pseudomonadati</taxon>
        <taxon>Bacteroidota</taxon>
        <taxon>Bacteroidia</taxon>
        <taxon>Bacteroidales</taxon>
        <taxon>Dysgonomonadaceae</taxon>
        <taxon>Dysgonomonas</taxon>
    </lineage>
</organism>
<proteinExistence type="predicted"/>
<evidence type="ECO:0000256" key="3">
    <source>
        <dbReference type="ARBA" id="ARBA00022989"/>
    </source>
</evidence>
<keyword evidence="8" id="KW-1185">Reference proteome</keyword>
<dbReference type="AlphaFoldDB" id="A0A1M4U9G6"/>
<gene>
    <name evidence="7" type="ORF">SAMN05444362_101538</name>
</gene>
<feature type="domain" description="TM2" evidence="6">
    <location>
        <begin position="56"/>
        <end position="103"/>
    </location>
</feature>
<dbReference type="InterPro" id="IPR007829">
    <property type="entry name" value="TM2"/>
</dbReference>
<dbReference type="Pfam" id="PF05154">
    <property type="entry name" value="TM2"/>
    <property type="match status" value="1"/>
</dbReference>
<accession>A0A1M4U9G6</accession>
<protein>
    <submittedName>
        <fullName evidence="7">TM2 domain-containing protein</fullName>
    </submittedName>
</protein>
<evidence type="ECO:0000259" key="6">
    <source>
        <dbReference type="Pfam" id="PF05154"/>
    </source>
</evidence>
<keyword evidence="3 5" id="KW-1133">Transmembrane helix</keyword>
<keyword evidence="4 5" id="KW-0472">Membrane</keyword>
<dbReference type="RefSeq" id="WP_062175606.1">
    <property type="nucleotide sequence ID" value="NZ_BBXL01000001.1"/>
</dbReference>
<evidence type="ECO:0000256" key="2">
    <source>
        <dbReference type="ARBA" id="ARBA00022692"/>
    </source>
</evidence>
<evidence type="ECO:0000313" key="8">
    <source>
        <dbReference type="Proteomes" id="UP000184480"/>
    </source>
</evidence>
<comment type="subcellular location">
    <subcellularLocation>
        <location evidence="1">Membrane</location>
        <topology evidence="1">Multi-pass membrane protein</topology>
    </subcellularLocation>
</comment>
<dbReference type="STRING" id="1346286.SAMN05444362_101538"/>
<dbReference type="PANTHER" id="PTHR21016">
    <property type="entry name" value="BETA-AMYLOID BINDING PROTEIN-RELATED"/>
    <property type="match status" value="1"/>
</dbReference>
<name>A0A1M4U9G6_9BACT</name>
<dbReference type="InterPro" id="IPR050932">
    <property type="entry name" value="TM2D1-3-like"/>
</dbReference>
<evidence type="ECO:0000313" key="7">
    <source>
        <dbReference type="EMBL" id="SHE53210.1"/>
    </source>
</evidence>
<sequence>MEYSEAQKNTISQAQIDMFLATHGKKFATFQLMQIKDELPKLTEEQYRMLLAADFKDPMMMLIISLVVGVLGIDRFMLGDTALGVIKLLSCGGLYVWMIIDWFLIQDRTKEYNYNLLLNIINGVQY</sequence>
<keyword evidence="2 5" id="KW-0812">Transmembrane</keyword>
<evidence type="ECO:0000256" key="1">
    <source>
        <dbReference type="ARBA" id="ARBA00004141"/>
    </source>
</evidence>
<dbReference type="Proteomes" id="UP000184480">
    <property type="component" value="Unassembled WGS sequence"/>
</dbReference>
<evidence type="ECO:0000256" key="4">
    <source>
        <dbReference type="ARBA" id="ARBA00023136"/>
    </source>
</evidence>
<dbReference type="GO" id="GO:0016020">
    <property type="term" value="C:membrane"/>
    <property type="evidence" value="ECO:0007669"/>
    <property type="project" value="UniProtKB-SubCell"/>
</dbReference>
<feature type="transmembrane region" description="Helical" evidence="5">
    <location>
        <begin position="84"/>
        <end position="105"/>
    </location>
</feature>
<evidence type="ECO:0000256" key="5">
    <source>
        <dbReference type="SAM" id="Phobius"/>
    </source>
</evidence>